<reference evidence="1" key="1">
    <citation type="journal article" date="2021" name="Proc. Natl. Acad. Sci. U.S.A.">
        <title>A Catalog of Tens of Thousands of Viruses from Human Metagenomes Reveals Hidden Associations with Chronic Diseases.</title>
        <authorList>
            <person name="Tisza M.J."/>
            <person name="Buck C.B."/>
        </authorList>
    </citation>
    <scope>NUCLEOTIDE SEQUENCE</scope>
    <source>
        <strain evidence="1">CtZgq1</strain>
    </source>
</reference>
<accession>A0A8S5LXS4</accession>
<name>A0A8S5LXS4_9CAUD</name>
<proteinExistence type="predicted"/>
<evidence type="ECO:0000313" key="1">
    <source>
        <dbReference type="EMBL" id="DAD74603.1"/>
    </source>
</evidence>
<protein>
    <submittedName>
        <fullName evidence="1">Uncharacterized protein</fullName>
    </submittedName>
</protein>
<dbReference type="EMBL" id="BK014762">
    <property type="protein sequence ID" value="DAD74603.1"/>
    <property type="molecule type" value="Genomic_DNA"/>
</dbReference>
<organism evidence="1">
    <name type="scientific">Myoviridae sp. ctZgq1</name>
    <dbReference type="NCBI Taxonomy" id="2826666"/>
    <lineage>
        <taxon>Viruses</taxon>
        <taxon>Duplodnaviria</taxon>
        <taxon>Heunggongvirae</taxon>
        <taxon>Uroviricota</taxon>
        <taxon>Caudoviricetes</taxon>
    </lineage>
</organism>
<sequence>MSTGSRQIEIFRLINIDLATLGSSSLRSSPPY</sequence>